<evidence type="ECO:0000256" key="8">
    <source>
        <dbReference type="PIRSR" id="PIRSR605502-1"/>
    </source>
</evidence>
<dbReference type="Proteomes" id="UP000736164">
    <property type="component" value="Unassembled WGS sequence"/>
</dbReference>
<dbReference type="SUPFAM" id="SSF101478">
    <property type="entry name" value="ADP-ribosylglycohydrolase"/>
    <property type="match status" value="1"/>
</dbReference>
<feature type="binding site" evidence="8">
    <location>
        <position position="383"/>
    </location>
    <ligand>
        <name>Mg(2+)</name>
        <dbReference type="ChEBI" id="CHEBI:18420"/>
        <label>1</label>
    </ligand>
</feature>
<evidence type="ECO:0000313" key="9">
    <source>
        <dbReference type="EMBL" id="MBN3311760.1"/>
    </source>
</evidence>
<evidence type="ECO:0000256" key="6">
    <source>
        <dbReference type="ARBA" id="ARBA00049798"/>
    </source>
</evidence>
<evidence type="ECO:0000313" key="10">
    <source>
        <dbReference type="Proteomes" id="UP000736164"/>
    </source>
</evidence>
<comment type="caution">
    <text evidence="9">The sequence shown here is derived from an EMBL/GenBank/DDBJ whole genome shotgun (WGS) entry which is preliminary data.</text>
</comment>
<dbReference type="PANTHER" id="PTHR16222">
    <property type="entry name" value="ADP-RIBOSYLGLYCOHYDROLASE"/>
    <property type="match status" value="1"/>
</dbReference>
<dbReference type="InterPro" id="IPR036705">
    <property type="entry name" value="Ribosyl_crysJ1_sf"/>
</dbReference>
<dbReference type="GO" id="GO:0046872">
    <property type="term" value="F:metal ion binding"/>
    <property type="evidence" value="ECO:0007669"/>
    <property type="project" value="UniProtKB-KW"/>
</dbReference>
<feature type="binding site" evidence="8">
    <location>
        <position position="380"/>
    </location>
    <ligand>
        <name>Mg(2+)</name>
        <dbReference type="ChEBI" id="CHEBI:18420"/>
        <label>1</label>
    </ligand>
</feature>
<sequence>MFQKIVLCVFCILVLTALIITVSLFKNLQDTSSNRQLDVMCSKEMPDSFYPSASGMDSCRLQVPFKEPDKVSNPSVTLEERYVAAMVLSGAGDALGYNNGNWEFSRSGEEIHTELTKMGGLKNIDVKDFRVSDDTVMHLATAEALVKVGKKPQLPDLYHVLAQKYIDCLDDMDGRAPGVTCIATIQLLKPHVKDGWKIPFNPKGGGCGAAMRAMCIGLRFPHPSQEEHLVAVSVEGGRMSHHHPTGYLGSLATALFTSYAVQGKPLEQWGRGLLHTLENAKSYVIKSGHYTEDNLQAWDYFENQWKAYLSKRGILDGTSKARFPEVYGVKERDDFYKSLSYSGWAGSSGHDAPMIAYDGLLRAGDSWTSLADHAFFHGGDSDSTAVIAAACWGAMYGFQGVPKCNYGNLEYRKRLEQLGKQLYKLSQTEKPV</sequence>
<evidence type="ECO:0000256" key="5">
    <source>
        <dbReference type="ARBA" id="ARBA00049773"/>
    </source>
</evidence>
<keyword evidence="2 9" id="KW-0378">Hydrolase</keyword>
<organism evidence="9 10">
    <name type="scientific">Atractosteus spatula</name>
    <name type="common">Alligator gar</name>
    <name type="synonym">Lepisosteus spatula</name>
    <dbReference type="NCBI Taxonomy" id="7917"/>
    <lineage>
        <taxon>Eukaryota</taxon>
        <taxon>Metazoa</taxon>
        <taxon>Chordata</taxon>
        <taxon>Craniata</taxon>
        <taxon>Vertebrata</taxon>
        <taxon>Euteleostomi</taxon>
        <taxon>Actinopterygii</taxon>
        <taxon>Neopterygii</taxon>
        <taxon>Holostei</taxon>
        <taxon>Semionotiformes</taxon>
        <taxon>Lepisosteidae</taxon>
        <taxon>Atractosteus</taxon>
    </lineage>
</organism>
<feature type="binding site" evidence="8">
    <location>
        <position position="134"/>
    </location>
    <ligand>
        <name>Mg(2+)</name>
        <dbReference type="ChEBI" id="CHEBI:18420"/>
        <label>1</label>
    </ligand>
</feature>
<dbReference type="PANTHER" id="PTHR16222:SF26">
    <property type="entry name" value="ADP-RIBOSYLHYDROLASE ARH1"/>
    <property type="match status" value="1"/>
</dbReference>
<dbReference type="GO" id="GO:0003875">
    <property type="term" value="F:ADP-ribosylarginine hydrolase activity"/>
    <property type="evidence" value="ECO:0007669"/>
    <property type="project" value="UniProtKB-EC"/>
</dbReference>
<dbReference type="AlphaFoldDB" id="A0A8J7NF01"/>
<dbReference type="EMBL" id="JAAWVO010002091">
    <property type="protein sequence ID" value="MBN3311760.1"/>
    <property type="molecule type" value="Genomic_DNA"/>
</dbReference>
<dbReference type="Gene3D" id="1.10.4080.10">
    <property type="entry name" value="ADP-ribosylation/Crystallin J1"/>
    <property type="match status" value="1"/>
</dbReference>
<evidence type="ECO:0000256" key="1">
    <source>
        <dbReference type="ARBA" id="ARBA00010702"/>
    </source>
</evidence>
<dbReference type="FunFam" id="1.10.4080.10:FF:000002">
    <property type="entry name" value="ADP-ribosylarginine hydrolase isoform X1"/>
    <property type="match status" value="1"/>
</dbReference>
<dbReference type="InterPro" id="IPR050792">
    <property type="entry name" value="ADP-ribosylglycohydrolase"/>
</dbReference>
<feature type="binding site" evidence="8">
    <location>
        <position position="382"/>
    </location>
    <ligand>
        <name>Mg(2+)</name>
        <dbReference type="ChEBI" id="CHEBI:18420"/>
        <label>1</label>
    </ligand>
</feature>
<reference evidence="9" key="1">
    <citation type="journal article" date="2021" name="Cell">
        <title>Tracing the genetic footprints of vertebrate landing in non-teleost ray-finned fishes.</title>
        <authorList>
            <person name="Bi X."/>
            <person name="Wang K."/>
            <person name="Yang L."/>
            <person name="Pan H."/>
            <person name="Jiang H."/>
            <person name="Wei Q."/>
            <person name="Fang M."/>
            <person name="Yu H."/>
            <person name="Zhu C."/>
            <person name="Cai Y."/>
            <person name="He Y."/>
            <person name="Gan X."/>
            <person name="Zeng H."/>
            <person name="Yu D."/>
            <person name="Zhu Y."/>
            <person name="Jiang H."/>
            <person name="Qiu Q."/>
            <person name="Yang H."/>
            <person name="Zhang Y.E."/>
            <person name="Wang W."/>
            <person name="Zhu M."/>
            <person name="He S."/>
            <person name="Zhang G."/>
        </authorList>
    </citation>
    <scope>NUCLEOTIDE SEQUENCE</scope>
    <source>
        <strain evidence="9">Allg_001</strain>
    </source>
</reference>
<feature type="binding site" evidence="8">
    <location>
        <position position="133"/>
    </location>
    <ligand>
        <name>Mg(2+)</name>
        <dbReference type="ChEBI" id="CHEBI:18420"/>
        <label>1</label>
    </ligand>
</feature>
<comment type="cofactor">
    <cofactor evidence="8">
        <name>Mg(2+)</name>
        <dbReference type="ChEBI" id="CHEBI:18420"/>
    </cofactor>
    <text evidence="8">Binds 2 magnesium ions per subunit.</text>
</comment>
<proteinExistence type="inferred from homology"/>
<comment type="function">
    <text evidence="3">Specifically acts as an arginine mono-ADP-ribosylhydrolase by mediating the removal of mono-ADP-ribose attached to arginine residues on proteins.</text>
</comment>
<feature type="non-terminal residue" evidence="9">
    <location>
        <position position="1"/>
    </location>
</feature>
<protein>
    <recommendedName>
        <fullName evidence="5">ADP-ribosylhydrolase ARH1</fullName>
        <ecNumber evidence="4">3.2.2.19</ecNumber>
    </recommendedName>
    <alternativeName>
        <fullName evidence="6">ADP-ribose-L-arginine cleaving enzyme</fullName>
    </alternativeName>
    <alternativeName>
        <fullName evidence="7">[Protein ADP-ribosylarginine] hydrolase</fullName>
    </alternativeName>
</protein>
<keyword evidence="8" id="KW-0460">Magnesium</keyword>
<dbReference type="Pfam" id="PF03747">
    <property type="entry name" value="ADP_ribosyl_GH"/>
    <property type="match status" value="1"/>
</dbReference>
<feature type="non-terminal residue" evidence="9">
    <location>
        <position position="432"/>
    </location>
</feature>
<gene>
    <name evidence="9" type="primary">Adprh</name>
    <name evidence="9" type="ORF">GTO95_0017398</name>
</gene>
<feature type="binding site" evidence="8">
    <location>
        <position position="132"/>
    </location>
    <ligand>
        <name>Mg(2+)</name>
        <dbReference type="ChEBI" id="CHEBI:18420"/>
        <label>1</label>
    </ligand>
</feature>
<evidence type="ECO:0000256" key="2">
    <source>
        <dbReference type="ARBA" id="ARBA00022801"/>
    </source>
</evidence>
<comment type="similarity">
    <text evidence="1">Belongs to the ADP-ribosylglycohydrolase family.</text>
</comment>
<name>A0A8J7NF01_ATRSP</name>
<evidence type="ECO:0000256" key="4">
    <source>
        <dbReference type="ARBA" id="ARBA00049725"/>
    </source>
</evidence>
<evidence type="ECO:0000256" key="7">
    <source>
        <dbReference type="ARBA" id="ARBA00049810"/>
    </source>
</evidence>
<dbReference type="InterPro" id="IPR005502">
    <property type="entry name" value="Ribosyl_crysJ1"/>
</dbReference>
<keyword evidence="10" id="KW-1185">Reference proteome</keyword>
<evidence type="ECO:0000256" key="3">
    <source>
        <dbReference type="ARBA" id="ARBA00049582"/>
    </source>
</evidence>
<accession>A0A8J7NF01</accession>
<keyword evidence="8" id="KW-0479">Metal-binding</keyword>
<dbReference type="EC" id="3.2.2.19" evidence="4"/>